<dbReference type="EMBL" id="CP024621">
    <property type="protein sequence ID" value="QHD48376.1"/>
    <property type="molecule type" value="Genomic_DNA"/>
</dbReference>
<dbReference type="PANTHER" id="PTHR42888">
    <property type="entry name" value="50S RIBOSOMAL PROTEIN L36, CHLOROPLASTIC"/>
    <property type="match status" value="1"/>
</dbReference>
<dbReference type="EMBL" id="FSQX01000001">
    <property type="protein sequence ID" value="SIN78369.1"/>
    <property type="molecule type" value="Genomic_DNA"/>
</dbReference>
<evidence type="ECO:0000256" key="1">
    <source>
        <dbReference type="ARBA" id="ARBA00007645"/>
    </source>
</evidence>
<dbReference type="GO" id="GO:0005840">
    <property type="term" value="C:ribosome"/>
    <property type="evidence" value="ECO:0007669"/>
    <property type="project" value="UniProtKB-KW"/>
</dbReference>
<dbReference type="GeneID" id="303166131"/>
<evidence type="ECO:0000256" key="4">
    <source>
        <dbReference type="HAMAP-Rule" id="MF_00251"/>
    </source>
</evidence>
<dbReference type="InterPro" id="IPR000473">
    <property type="entry name" value="Ribosomal_bL36"/>
</dbReference>
<reference evidence="7 8" key="1">
    <citation type="submission" date="2016-11" db="EMBL/GenBank/DDBJ databases">
        <authorList>
            <person name="Jaros S."/>
            <person name="Januszkiewicz K."/>
            <person name="Wedrychowicz H."/>
        </authorList>
    </citation>
    <scope>NUCLEOTIDE SEQUENCE [LARGE SCALE GENOMIC DNA]</scope>
    <source>
        <strain evidence="7 8">ACAM 239</strain>
    </source>
</reference>
<sequence>MKVRASVKKMCRNCKIIRRNGAVRVICIEPRHKQRQG</sequence>
<evidence type="ECO:0000256" key="5">
    <source>
        <dbReference type="RuleBase" id="RU000571"/>
    </source>
</evidence>
<dbReference type="PROSITE" id="PS00828">
    <property type="entry name" value="RIBOSOMAL_L36"/>
    <property type="match status" value="1"/>
</dbReference>
<dbReference type="PANTHER" id="PTHR42888:SF1">
    <property type="entry name" value="LARGE RIBOSOMAL SUBUNIT PROTEIN BL36C"/>
    <property type="match status" value="1"/>
</dbReference>
<dbReference type="GO" id="GO:1990904">
    <property type="term" value="C:ribonucleoprotein complex"/>
    <property type="evidence" value="ECO:0007669"/>
    <property type="project" value="UniProtKB-KW"/>
</dbReference>
<proteinExistence type="inferred from homology"/>
<evidence type="ECO:0000313" key="6">
    <source>
        <dbReference type="EMBL" id="QHD48376.1"/>
    </source>
</evidence>
<dbReference type="InterPro" id="IPR035977">
    <property type="entry name" value="Ribosomal_bL36_sp"/>
</dbReference>
<comment type="similarity">
    <text evidence="1 4 5">Belongs to the bacterial ribosomal protein bL36 family.</text>
</comment>
<reference evidence="6 9" key="2">
    <citation type="submission" date="2017-10" db="EMBL/GenBank/DDBJ databases">
        <title>Coral associated bacteria.</title>
        <authorList>
            <person name="Wang X."/>
        </authorList>
    </citation>
    <scope>NUCLEOTIDE SEQUENCE [LARGE SCALE GENOMIC DNA]</scope>
    <source>
        <strain evidence="6 9">SCSIO 43005</strain>
    </source>
</reference>
<organism evidence="7 8">
    <name type="scientific">Vreelandella aquamarina</name>
    <dbReference type="NCBI Taxonomy" id="77097"/>
    <lineage>
        <taxon>Bacteria</taxon>
        <taxon>Pseudomonadati</taxon>
        <taxon>Pseudomonadota</taxon>
        <taxon>Gammaproteobacteria</taxon>
        <taxon>Oceanospirillales</taxon>
        <taxon>Halomonadaceae</taxon>
        <taxon>Vreelandella</taxon>
    </lineage>
</organism>
<dbReference type="RefSeq" id="WP_009099023.1">
    <property type="nucleotide sequence ID" value="NZ_AP022821.1"/>
</dbReference>
<keyword evidence="2 4" id="KW-0689">Ribosomal protein</keyword>
<dbReference type="KEGG" id="hmd:CTT34_01005"/>
<dbReference type="SUPFAM" id="SSF57840">
    <property type="entry name" value="Ribosomal protein L36"/>
    <property type="match status" value="1"/>
</dbReference>
<evidence type="ECO:0000313" key="8">
    <source>
        <dbReference type="Proteomes" id="UP000185024"/>
    </source>
</evidence>
<dbReference type="Pfam" id="PF00444">
    <property type="entry name" value="Ribosomal_L36"/>
    <property type="match status" value="1"/>
</dbReference>
<dbReference type="GeneID" id="97275726"/>
<dbReference type="GO" id="GO:0003735">
    <property type="term" value="F:structural constituent of ribosome"/>
    <property type="evidence" value="ECO:0007669"/>
    <property type="project" value="InterPro"/>
</dbReference>
<keyword evidence="3 4" id="KW-0687">Ribonucleoprotein</keyword>
<dbReference type="AlphaFoldDB" id="A0A1N6E5S3"/>
<gene>
    <name evidence="4" type="primary">rpmJ</name>
    <name evidence="6" type="ORF">CTT34_01005</name>
    <name evidence="7" type="ORF">SAMN05878438_3482</name>
</gene>
<dbReference type="HAMAP" id="MF_00251">
    <property type="entry name" value="Ribosomal_bL36"/>
    <property type="match status" value="1"/>
</dbReference>
<evidence type="ECO:0000256" key="3">
    <source>
        <dbReference type="ARBA" id="ARBA00023274"/>
    </source>
</evidence>
<accession>A0A1N6E5S3</accession>
<dbReference type="GO" id="GO:0005737">
    <property type="term" value="C:cytoplasm"/>
    <property type="evidence" value="ECO:0007669"/>
    <property type="project" value="UniProtKB-ARBA"/>
</dbReference>
<dbReference type="NCBIfam" id="TIGR01022">
    <property type="entry name" value="rpmJ_bact"/>
    <property type="match status" value="1"/>
</dbReference>
<dbReference type="OrthoDB" id="9802520at2"/>
<dbReference type="Proteomes" id="UP000185024">
    <property type="component" value="Unassembled WGS sequence"/>
</dbReference>
<evidence type="ECO:0000256" key="2">
    <source>
        <dbReference type="ARBA" id="ARBA00022980"/>
    </source>
</evidence>
<dbReference type="GO" id="GO:0006412">
    <property type="term" value="P:translation"/>
    <property type="evidence" value="ECO:0007669"/>
    <property type="project" value="UniProtKB-UniRule"/>
</dbReference>
<dbReference type="Proteomes" id="UP000463949">
    <property type="component" value="Chromosome"/>
</dbReference>
<name>A0A1N6E5S3_9GAMM</name>
<protein>
    <recommendedName>
        <fullName evidence="4">Large ribosomal subunit protein bL36</fullName>
    </recommendedName>
</protein>
<evidence type="ECO:0000313" key="7">
    <source>
        <dbReference type="EMBL" id="SIN78369.1"/>
    </source>
</evidence>
<evidence type="ECO:0000313" key="9">
    <source>
        <dbReference type="Proteomes" id="UP000463949"/>
    </source>
</evidence>